<sequence>MLPLFAKQRVSRCVMDHILTAVSVLNVALKLELLMLPAFPCLMPEPVGAQTPSAAATAELLLHPISSHGSAWFPSALVCSDLGTSAPTVPPPPPHQPLPSEPSGERKLAQLRRLHPASLRIEWRAD</sequence>
<dbReference type="Proteomes" id="UP001214576">
    <property type="component" value="Unassembled WGS sequence"/>
</dbReference>
<accession>A0AAD4UPH0</accession>
<evidence type="ECO:0000256" key="1">
    <source>
        <dbReference type="SAM" id="MobiDB-lite"/>
    </source>
</evidence>
<feature type="region of interest" description="Disordered" evidence="1">
    <location>
        <begin position="84"/>
        <end position="105"/>
    </location>
</feature>
<keyword evidence="3" id="KW-1185">Reference proteome</keyword>
<protein>
    <submittedName>
        <fullName evidence="2">Uncharacterized protein</fullName>
    </submittedName>
</protein>
<dbReference type="EMBL" id="JAKZEL010000002">
    <property type="protein sequence ID" value="KAI4547669.1"/>
    <property type="molecule type" value="Genomic_DNA"/>
</dbReference>
<proteinExistence type="predicted"/>
<name>A0AAD4UPH0_OVIAM</name>
<evidence type="ECO:0000313" key="2">
    <source>
        <dbReference type="EMBL" id="KAI4547669.1"/>
    </source>
</evidence>
<comment type="caution">
    <text evidence="2">The sequence shown here is derived from an EMBL/GenBank/DDBJ whole genome shotgun (WGS) entry which is preliminary data.</text>
</comment>
<dbReference type="AlphaFoldDB" id="A0AAD4UPH0"/>
<reference evidence="2" key="1">
    <citation type="submission" date="2022-03" db="EMBL/GenBank/DDBJ databases">
        <title>Genomic analyses of argali, domestic sheep and their hybrids provide insights into chromosomal evolution, heterosis and genetic basis of agronomic traits.</title>
        <authorList>
            <person name="Li M."/>
        </authorList>
    </citation>
    <scope>NUCLEOTIDE SEQUENCE</scope>
    <source>
        <strain evidence="2">CAU-MHL-2022a</strain>
        <tissue evidence="2">Skin</tissue>
    </source>
</reference>
<evidence type="ECO:0000313" key="3">
    <source>
        <dbReference type="Proteomes" id="UP001214576"/>
    </source>
</evidence>
<gene>
    <name evidence="2" type="ORF">MG293_004224</name>
</gene>
<feature type="compositionally biased region" description="Pro residues" evidence="1">
    <location>
        <begin position="88"/>
        <end position="100"/>
    </location>
</feature>
<organism evidence="2 3">
    <name type="scientific">Ovis ammon polii</name>
    <dbReference type="NCBI Taxonomy" id="230172"/>
    <lineage>
        <taxon>Eukaryota</taxon>
        <taxon>Metazoa</taxon>
        <taxon>Chordata</taxon>
        <taxon>Craniata</taxon>
        <taxon>Vertebrata</taxon>
        <taxon>Euteleostomi</taxon>
        <taxon>Mammalia</taxon>
        <taxon>Eutheria</taxon>
        <taxon>Laurasiatheria</taxon>
        <taxon>Artiodactyla</taxon>
        <taxon>Ruminantia</taxon>
        <taxon>Pecora</taxon>
        <taxon>Bovidae</taxon>
        <taxon>Caprinae</taxon>
        <taxon>Ovis</taxon>
    </lineage>
</organism>